<sequence length="365" mass="38514">MTDDLHPARLMRSAGMWGVILALSVLFGLVLQRLHVPAAWILAAIIASALVAAVTHREIEQNRHYFTFVRSIIAVIAAQPIVESAPGDLLQFILPGIFATVVTLSIGVVGGLALHRTQPEISQESGILSMLAGGASLMPPLAKELGADVNFVLLTQYLRLLTVSISLPLLAPLMGLTHDVAGRTHPAPTVAGLVVLAVVLLVGEPLGKLLRLPAPAILGPMFLTVAIAWTVTALNVGDTATFSVTIPQPIRILAFMSIGWMAGGGLNMQALRRITRLLPAIFLFITVLMAGCAATAWVLSQWLSISFLDAYLATSPGGLETVLALSDEAQSGAVVAATQVIRVIGVLGIAGWLPQIIRAITRTRN</sequence>
<keyword evidence="1" id="KW-0812">Transmembrane</keyword>
<dbReference type="PANTHER" id="PTHR38457:SF1">
    <property type="entry name" value="REGULATOR ABRB-RELATED"/>
    <property type="match status" value="1"/>
</dbReference>
<dbReference type="AlphaFoldDB" id="U3GS68"/>
<evidence type="ECO:0000256" key="1">
    <source>
        <dbReference type="SAM" id="Phobius"/>
    </source>
</evidence>
<dbReference type="PIRSF" id="PIRSF038991">
    <property type="entry name" value="Protein_AbrB"/>
    <property type="match status" value="1"/>
</dbReference>
<feature type="transmembrane region" description="Helical" evidence="1">
    <location>
        <begin position="280"/>
        <end position="299"/>
    </location>
</feature>
<dbReference type="HOGENOM" id="CLU_050210_0_0_11"/>
<feature type="transmembrane region" description="Helical" evidence="1">
    <location>
        <begin position="37"/>
        <end position="55"/>
    </location>
</feature>
<keyword evidence="1" id="KW-1133">Transmembrane helix</keyword>
<feature type="transmembrane region" description="Helical" evidence="1">
    <location>
        <begin position="333"/>
        <end position="354"/>
    </location>
</feature>
<dbReference type="EMBL" id="CP006365">
    <property type="protein sequence ID" value="AGU14245.1"/>
    <property type="molecule type" value="Genomic_DNA"/>
</dbReference>
<keyword evidence="3" id="KW-1185">Reference proteome</keyword>
<reference evidence="2 3" key="1">
    <citation type="journal article" date="2013" name="Genome Announc.">
        <title>Whole-Genome Sequence of the Clinical Strain Corynebacterium argentoratense DSM 44202, Isolated from a Human Throat Specimen.</title>
        <authorList>
            <person name="Bomholt C."/>
            <person name="Glaub A."/>
            <person name="Gravermann K."/>
            <person name="Albersmeier A."/>
            <person name="Brinkrolf K."/>
            <person name="Ruckert C."/>
            <person name="Tauch A."/>
        </authorList>
    </citation>
    <scope>NUCLEOTIDE SEQUENCE [LARGE SCALE GENOMIC DNA]</scope>
    <source>
        <strain evidence="2">DSM 44202</strain>
    </source>
</reference>
<accession>U3GS68</accession>
<keyword evidence="1" id="KW-0472">Membrane</keyword>
<feature type="transmembrane region" description="Helical" evidence="1">
    <location>
        <begin position="92"/>
        <end position="114"/>
    </location>
</feature>
<dbReference type="NCBIfam" id="TIGR03082">
    <property type="entry name" value="Gneg_AbrB_dup"/>
    <property type="match status" value="2"/>
</dbReference>
<dbReference type="GO" id="GO:0010468">
    <property type="term" value="P:regulation of gene expression"/>
    <property type="evidence" value="ECO:0007669"/>
    <property type="project" value="InterPro"/>
</dbReference>
<dbReference type="GeneID" id="78248932"/>
<name>U3GS68_9CORY</name>
<protein>
    <recommendedName>
        <fullName evidence="4">Ammonia monooxygenase</fullName>
    </recommendedName>
</protein>
<dbReference type="Pfam" id="PF05145">
    <property type="entry name" value="AbrB"/>
    <property type="match status" value="1"/>
</dbReference>
<proteinExistence type="predicted"/>
<dbReference type="PANTHER" id="PTHR38457">
    <property type="entry name" value="REGULATOR ABRB-RELATED"/>
    <property type="match status" value="1"/>
</dbReference>
<dbReference type="GO" id="GO:0016020">
    <property type="term" value="C:membrane"/>
    <property type="evidence" value="ECO:0007669"/>
    <property type="project" value="InterPro"/>
</dbReference>
<dbReference type="KEGG" id="caz:CARG_00190"/>
<feature type="transmembrane region" description="Helical" evidence="1">
    <location>
        <begin position="12"/>
        <end position="31"/>
    </location>
</feature>
<dbReference type="eggNOG" id="COG3180">
    <property type="taxonomic scope" value="Bacteria"/>
</dbReference>
<dbReference type="InterPro" id="IPR017516">
    <property type="entry name" value="AbrB_dup"/>
</dbReference>
<gene>
    <name evidence="2" type="ORF">CARG_00190</name>
</gene>
<dbReference type="Proteomes" id="UP000016943">
    <property type="component" value="Chromosome"/>
</dbReference>
<dbReference type="InterPro" id="IPR007820">
    <property type="entry name" value="AbrB_fam"/>
</dbReference>
<feature type="transmembrane region" description="Helical" evidence="1">
    <location>
        <begin position="157"/>
        <end position="174"/>
    </location>
</feature>
<evidence type="ECO:0008006" key="4">
    <source>
        <dbReference type="Google" id="ProtNLM"/>
    </source>
</evidence>
<evidence type="ECO:0000313" key="3">
    <source>
        <dbReference type="Proteomes" id="UP000016943"/>
    </source>
</evidence>
<evidence type="ECO:0000313" key="2">
    <source>
        <dbReference type="EMBL" id="AGU14245.1"/>
    </source>
</evidence>
<organism evidence="2 3">
    <name type="scientific">Corynebacterium argentoratense DSM 44202</name>
    <dbReference type="NCBI Taxonomy" id="1348662"/>
    <lineage>
        <taxon>Bacteria</taxon>
        <taxon>Bacillati</taxon>
        <taxon>Actinomycetota</taxon>
        <taxon>Actinomycetes</taxon>
        <taxon>Mycobacteriales</taxon>
        <taxon>Corynebacteriaceae</taxon>
        <taxon>Corynebacterium</taxon>
    </lineage>
</organism>
<feature type="transmembrane region" description="Helical" evidence="1">
    <location>
        <begin position="249"/>
        <end position="268"/>
    </location>
</feature>
<dbReference type="RefSeq" id="WP_020975366.1">
    <property type="nucleotide sequence ID" value="NC_022198.1"/>
</dbReference>
<dbReference type="PATRIC" id="fig|1348662.3.peg.35"/>
<feature type="transmembrane region" description="Helical" evidence="1">
    <location>
        <begin position="186"/>
        <end position="203"/>
    </location>
</feature>
<feature type="transmembrane region" description="Helical" evidence="1">
    <location>
        <begin position="67"/>
        <end position="86"/>
    </location>
</feature>
<feature type="transmembrane region" description="Helical" evidence="1">
    <location>
        <begin position="215"/>
        <end position="237"/>
    </location>
</feature>